<sequence length="178" mass="19287">AIAIDASYNTSEFSMNFTTIAGATSEILRPIGVGSTTGMSQFPATGSNWDKVDEVIEDSDGTYVYANSTAYDLYATSDHTGSGTINSVTIHMLIAREGSGPTGGYTMLRTEGTDYQGASHFTNSTQPNYEEFTEVYTNNPSTLLPWTWTQVDAMEIGVRRGMGPLRVTQVYAVVDYTP</sequence>
<name>X0XDQ7_9ZZZZ</name>
<accession>X0XDQ7</accession>
<protein>
    <submittedName>
        <fullName evidence="1">Uncharacterized protein</fullName>
    </submittedName>
</protein>
<proteinExistence type="predicted"/>
<dbReference type="AlphaFoldDB" id="X0XDQ7"/>
<organism evidence="1">
    <name type="scientific">marine sediment metagenome</name>
    <dbReference type="NCBI Taxonomy" id="412755"/>
    <lineage>
        <taxon>unclassified sequences</taxon>
        <taxon>metagenomes</taxon>
        <taxon>ecological metagenomes</taxon>
    </lineage>
</organism>
<feature type="non-terminal residue" evidence="1">
    <location>
        <position position="1"/>
    </location>
</feature>
<dbReference type="EMBL" id="BARS01041021">
    <property type="protein sequence ID" value="GAG41230.1"/>
    <property type="molecule type" value="Genomic_DNA"/>
</dbReference>
<comment type="caution">
    <text evidence="1">The sequence shown here is derived from an EMBL/GenBank/DDBJ whole genome shotgun (WGS) entry which is preliminary data.</text>
</comment>
<reference evidence="1" key="1">
    <citation type="journal article" date="2014" name="Front. Microbiol.">
        <title>High frequency of phylogenetically diverse reductive dehalogenase-homologous genes in deep subseafloor sedimentary metagenomes.</title>
        <authorList>
            <person name="Kawai M."/>
            <person name="Futagami T."/>
            <person name="Toyoda A."/>
            <person name="Takaki Y."/>
            <person name="Nishi S."/>
            <person name="Hori S."/>
            <person name="Arai W."/>
            <person name="Tsubouchi T."/>
            <person name="Morono Y."/>
            <person name="Uchiyama I."/>
            <person name="Ito T."/>
            <person name="Fujiyama A."/>
            <person name="Inagaki F."/>
            <person name="Takami H."/>
        </authorList>
    </citation>
    <scope>NUCLEOTIDE SEQUENCE</scope>
    <source>
        <strain evidence="1">Expedition CK06-06</strain>
    </source>
</reference>
<gene>
    <name evidence="1" type="ORF">S01H1_62454</name>
</gene>
<evidence type="ECO:0000313" key="1">
    <source>
        <dbReference type="EMBL" id="GAG41230.1"/>
    </source>
</evidence>